<keyword evidence="2" id="KW-0732">Signal</keyword>
<feature type="signal peptide" evidence="2">
    <location>
        <begin position="1"/>
        <end position="26"/>
    </location>
</feature>
<evidence type="ECO:0000256" key="1">
    <source>
        <dbReference type="SAM" id="MobiDB-lite"/>
    </source>
</evidence>
<evidence type="ECO:0000256" key="2">
    <source>
        <dbReference type="SAM" id="SignalP"/>
    </source>
</evidence>
<dbReference type="RefSeq" id="WP_378417592.1">
    <property type="nucleotide sequence ID" value="NZ_JBHSFO010000005.1"/>
</dbReference>
<dbReference type="Proteomes" id="UP001595914">
    <property type="component" value="Unassembled WGS sequence"/>
</dbReference>
<evidence type="ECO:0000313" key="4">
    <source>
        <dbReference type="Proteomes" id="UP001595914"/>
    </source>
</evidence>
<feature type="region of interest" description="Disordered" evidence="1">
    <location>
        <begin position="28"/>
        <end position="116"/>
    </location>
</feature>
<name>A0ABV9FRH0_9NOCA</name>
<feature type="chain" id="PRO_5047185498" description="Secreted protein" evidence="2">
    <location>
        <begin position="27"/>
        <end position="116"/>
    </location>
</feature>
<keyword evidence="4" id="KW-1185">Reference proteome</keyword>
<accession>A0ABV9FRH0</accession>
<proteinExistence type="predicted"/>
<protein>
    <recommendedName>
        <fullName evidence="5">Secreted protein</fullName>
    </recommendedName>
</protein>
<organism evidence="3 4">
    <name type="scientific">Rhodococcus kronopolitis</name>
    <dbReference type="NCBI Taxonomy" id="1460226"/>
    <lineage>
        <taxon>Bacteria</taxon>
        <taxon>Bacillati</taxon>
        <taxon>Actinomycetota</taxon>
        <taxon>Actinomycetes</taxon>
        <taxon>Mycobacteriales</taxon>
        <taxon>Nocardiaceae</taxon>
        <taxon>Rhodococcus</taxon>
    </lineage>
</organism>
<reference evidence="4" key="1">
    <citation type="journal article" date="2019" name="Int. J. Syst. Evol. Microbiol.">
        <title>The Global Catalogue of Microorganisms (GCM) 10K type strain sequencing project: providing services to taxonomists for standard genome sequencing and annotation.</title>
        <authorList>
            <consortium name="The Broad Institute Genomics Platform"/>
            <consortium name="The Broad Institute Genome Sequencing Center for Infectious Disease"/>
            <person name="Wu L."/>
            <person name="Ma J."/>
        </authorList>
    </citation>
    <scope>NUCLEOTIDE SEQUENCE [LARGE SCALE GENOMIC DNA]</scope>
    <source>
        <strain evidence="4">CCUG 54520</strain>
    </source>
</reference>
<evidence type="ECO:0000313" key="3">
    <source>
        <dbReference type="EMBL" id="MFC4604641.1"/>
    </source>
</evidence>
<evidence type="ECO:0008006" key="5">
    <source>
        <dbReference type="Google" id="ProtNLM"/>
    </source>
</evidence>
<sequence length="116" mass="11705">MINARRTAAAIAFVALPILGVFGAAAANAEPIGPNGPTGSCPVVNTDDQGNETVINHKPGDVSHGLVCGADGEWHLPAKAGSNTGPGRVETQPELSQDESTSGPTKIQSRPGLARA</sequence>
<comment type="caution">
    <text evidence="3">The sequence shown here is derived from an EMBL/GenBank/DDBJ whole genome shotgun (WGS) entry which is preliminary data.</text>
</comment>
<gene>
    <name evidence="3" type="ORF">ACFO6S_13170</name>
</gene>
<dbReference type="EMBL" id="JBHSFO010000005">
    <property type="protein sequence ID" value="MFC4604641.1"/>
    <property type="molecule type" value="Genomic_DNA"/>
</dbReference>
<feature type="compositionally biased region" description="Polar residues" evidence="1">
    <location>
        <begin position="93"/>
        <end position="108"/>
    </location>
</feature>